<evidence type="ECO:0000256" key="2">
    <source>
        <dbReference type="ARBA" id="ARBA00006339"/>
    </source>
</evidence>
<dbReference type="InterPro" id="IPR018011">
    <property type="entry name" value="Carb_sulfotrans_8-10"/>
</dbReference>
<keyword evidence="7" id="KW-0472">Membrane</keyword>
<keyword evidence="9" id="KW-0735">Signal-anchor</keyword>
<comment type="subcellular location">
    <subcellularLocation>
        <location evidence="1 9">Golgi apparatus membrane</location>
        <topology evidence="1 9">Single-pass type II membrane protein</topology>
    </subcellularLocation>
</comment>
<dbReference type="EMBL" id="CAWYQH010000001">
    <property type="protein sequence ID" value="CAK8671710.1"/>
    <property type="molecule type" value="Genomic_DNA"/>
</dbReference>
<accession>A0ABP0EW99</accession>
<evidence type="ECO:0000256" key="4">
    <source>
        <dbReference type="ARBA" id="ARBA00022692"/>
    </source>
</evidence>
<keyword evidence="4" id="KW-0812">Transmembrane</keyword>
<dbReference type="EC" id="2.8.2.-" evidence="9"/>
<proteinExistence type="inferred from homology"/>
<comment type="similarity">
    <text evidence="2 9">Belongs to the sulfotransferase 2 family.</text>
</comment>
<evidence type="ECO:0000256" key="8">
    <source>
        <dbReference type="ARBA" id="ARBA00023180"/>
    </source>
</evidence>
<dbReference type="Proteomes" id="UP001642483">
    <property type="component" value="Unassembled WGS sequence"/>
</dbReference>
<keyword evidence="5" id="KW-1133">Transmembrane helix</keyword>
<evidence type="ECO:0000256" key="1">
    <source>
        <dbReference type="ARBA" id="ARBA00004323"/>
    </source>
</evidence>
<evidence type="ECO:0000256" key="3">
    <source>
        <dbReference type="ARBA" id="ARBA00022679"/>
    </source>
</evidence>
<organism evidence="10 11">
    <name type="scientific">Clavelina lepadiformis</name>
    <name type="common">Light-bulb sea squirt</name>
    <name type="synonym">Ascidia lepadiformis</name>
    <dbReference type="NCBI Taxonomy" id="159417"/>
    <lineage>
        <taxon>Eukaryota</taxon>
        <taxon>Metazoa</taxon>
        <taxon>Chordata</taxon>
        <taxon>Tunicata</taxon>
        <taxon>Ascidiacea</taxon>
        <taxon>Aplousobranchia</taxon>
        <taxon>Clavelinidae</taxon>
        <taxon>Clavelina</taxon>
    </lineage>
</organism>
<keyword evidence="8 9" id="KW-0325">Glycoprotein</keyword>
<evidence type="ECO:0000256" key="5">
    <source>
        <dbReference type="ARBA" id="ARBA00022989"/>
    </source>
</evidence>
<keyword evidence="3 9" id="KW-0808">Transferase</keyword>
<evidence type="ECO:0000313" key="11">
    <source>
        <dbReference type="Proteomes" id="UP001642483"/>
    </source>
</evidence>
<dbReference type="PANTHER" id="PTHR12137:SF54">
    <property type="entry name" value="CARBOHYDRATE SULFOTRANSFERASE"/>
    <property type="match status" value="1"/>
</dbReference>
<evidence type="ECO:0000256" key="6">
    <source>
        <dbReference type="ARBA" id="ARBA00023034"/>
    </source>
</evidence>
<keyword evidence="9" id="KW-0119">Carbohydrate metabolism</keyword>
<name>A0ABP0EW99_CLALP</name>
<gene>
    <name evidence="10" type="ORF">CVLEPA_LOCUS752</name>
</gene>
<evidence type="ECO:0000256" key="9">
    <source>
        <dbReference type="RuleBase" id="RU364020"/>
    </source>
</evidence>
<keyword evidence="6 9" id="KW-0333">Golgi apparatus</keyword>
<dbReference type="PANTHER" id="PTHR12137">
    <property type="entry name" value="CARBOHYDRATE SULFOTRANSFERASE"/>
    <property type="match status" value="1"/>
</dbReference>
<comment type="caution">
    <text evidence="10">The sequence shown here is derived from an EMBL/GenBank/DDBJ whole genome shotgun (WGS) entry which is preliminary data.</text>
</comment>
<dbReference type="InterPro" id="IPR005331">
    <property type="entry name" value="Sulfotransferase"/>
</dbReference>
<dbReference type="Pfam" id="PF03567">
    <property type="entry name" value="Sulfotransfer_2"/>
    <property type="match status" value="1"/>
</dbReference>
<reference evidence="10 11" key="1">
    <citation type="submission" date="2024-02" db="EMBL/GenBank/DDBJ databases">
        <authorList>
            <person name="Daric V."/>
            <person name="Darras S."/>
        </authorList>
    </citation>
    <scope>NUCLEOTIDE SEQUENCE [LARGE SCALE GENOMIC DNA]</scope>
</reference>
<keyword evidence="11" id="KW-1185">Reference proteome</keyword>
<evidence type="ECO:0000313" key="10">
    <source>
        <dbReference type="EMBL" id="CAK8671710.1"/>
    </source>
</evidence>
<sequence>MRIKKRCTACLLLFAAFYFAILQTNIFMVGLKSLPKEKEVESKTSIHKGLSPFTETIERKKSTSINRIFKEIGLSVLPLSSYDVKNDHEIEQRFKDRLTNATKMCKAHGKDYQQSWKNIKTSGRITGNFVASYDHKAIICLVLKAGSQTWNNIFWRIRSPDQAKKYGFYEKAETNQRQAFYDLSLDKKMELLKDDDAIRIMSVRHPLARMISGWGNKFNKRYFYYLWFKQYPGMLRYPNKHGKWRGYTNKIGFI</sequence>
<protein>
    <recommendedName>
        <fullName evidence="9">Carbohydrate sulfotransferase</fullName>
        <ecNumber evidence="9">2.8.2.-</ecNumber>
    </recommendedName>
</protein>
<evidence type="ECO:0000256" key="7">
    <source>
        <dbReference type="ARBA" id="ARBA00023136"/>
    </source>
</evidence>